<evidence type="ECO:0000313" key="3">
    <source>
        <dbReference type="Proteomes" id="UP000056252"/>
    </source>
</evidence>
<reference evidence="3" key="1">
    <citation type="submission" date="2015-11" db="EMBL/GenBank/DDBJ databases">
        <authorList>
            <person name="Holder M.E."/>
            <person name="Ajami N.J."/>
            <person name="Petrosino J.F."/>
        </authorList>
    </citation>
    <scope>NUCLEOTIDE SEQUENCE [LARGE SCALE GENOMIC DNA]</scope>
    <source>
        <strain evidence="3">F0113</strain>
    </source>
</reference>
<dbReference type="PROSITE" id="PS51257">
    <property type="entry name" value="PROKAR_LIPOPROTEIN"/>
    <property type="match status" value="1"/>
</dbReference>
<evidence type="ECO:0000313" key="2">
    <source>
        <dbReference type="EMBL" id="ALO49909.1"/>
    </source>
</evidence>
<gene>
    <name evidence="2" type="ORF">AS203_06940</name>
</gene>
<feature type="chain" id="PRO_5006602023" description="Fimbrillin family protein" evidence="1">
    <location>
        <begin position="20"/>
        <end position="544"/>
    </location>
</feature>
<dbReference type="AlphaFoldDB" id="A0A0S2KNT3"/>
<evidence type="ECO:0008006" key="4">
    <source>
        <dbReference type="Google" id="ProtNLM"/>
    </source>
</evidence>
<dbReference type="Proteomes" id="UP000056252">
    <property type="component" value="Chromosome"/>
</dbReference>
<evidence type="ECO:0000256" key="1">
    <source>
        <dbReference type="SAM" id="SignalP"/>
    </source>
</evidence>
<feature type="signal peptide" evidence="1">
    <location>
        <begin position="1"/>
        <end position="19"/>
    </location>
</feature>
<accession>A0A0S2KNT3</accession>
<dbReference type="EMBL" id="CP013195">
    <property type="protein sequence ID" value="ALO49909.1"/>
    <property type="molecule type" value="Genomic_DNA"/>
</dbReference>
<protein>
    <recommendedName>
        <fullName evidence="4">Fimbrillin family protein</fullName>
    </recommendedName>
</protein>
<keyword evidence="1" id="KW-0732">Signal</keyword>
<organism evidence="2 3">
    <name type="scientific">Hoylesella enoeca</name>
    <dbReference type="NCBI Taxonomy" id="76123"/>
    <lineage>
        <taxon>Bacteria</taxon>
        <taxon>Pseudomonadati</taxon>
        <taxon>Bacteroidota</taxon>
        <taxon>Bacteroidia</taxon>
        <taxon>Bacteroidales</taxon>
        <taxon>Prevotellaceae</taxon>
        <taxon>Hoylesella</taxon>
    </lineage>
</organism>
<proteinExistence type="predicted"/>
<dbReference type="KEGG" id="peo:AS203_06940"/>
<name>A0A0S2KNT3_9BACT</name>
<sequence length="544" mass="59790">MTSKSLFLTASLFAVGLFASCSSENTGGDDHGKEKEIGHLTVFSTEDEAVSAKPGMTRTTGIYNGTKINFFWTQNDKLWIKDGANLIKNAEDNITGVQASAKFYYSQTLTNPSYPVRFTGTNASAGDKVTIAANQTQAQADNAAHIGNDGDCGTAVATLTNGIYEFHLKHQAAYVTFTPWYGKEELASTVSVTAIKLTIDAASNVGKNIAGTFNFNDSGLGTLISNGSRSITLTLTNGFPVPKVADHLKNAATMVVYPGNYNNVTISYTLKDTKTGVTGIVSQTYPSMTFNAGKNRPISKKELDMNNYKPNYYQWDAGKPYWNGYTGTIPVVNGEKGNYQPAYGSDRYMNSNSTVFNGNNICASAPNVNEATLYSFFGDSHWDGDIIWTMNKHLYKGGMWFLKLNKISTGTYSGFTHPVTNIHKWQNNYIPSSSNTYWNAWSETNVGTVNAEAWTTNVKHTGRPTNVNNYFFLPAMGYLKTNGTFVLGDNDKYGYYASYWTSNGLLLGIVQGLSFHFNDKKVGVNIDDRLWAYPVFDATTYQLK</sequence>
<keyword evidence="3" id="KW-1185">Reference proteome</keyword>